<dbReference type="Proteomes" id="UP000450000">
    <property type="component" value="Unassembled WGS sequence"/>
</dbReference>
<dbReference type="RefSeq" id="WP_153466887.1">
    <property type="nucleotide sequence ID" value="NZ_WBOF01000002.1"/>
</dbReference>
<feature type="compositionally biased region" description="Acidic residues" evidence="1">
    <location>
        <begin position="56"/>
        <end position="65"/>
    </location>
</feature>
<protein>
    <submittedName>
        <fullName evidence="2">Uncharacterized protein</fullName>
    </submittedName>
</protein>
<dbReference type="AlphaFoldDB" id="A0A6N7L0R4"/>
<name>A0A6N7L0R4_9ACTN</name>
<evidence type="ECO:0000256" key="1">
    <source>
        <dbReference type="SAM" id="MobiDB-lite"/>
    </source>
</evidence>
<reference evidence="2 3" key="1">
    <citation type="submission" date="2019-09" db="EMBL/GenBank/DDBJ databases">
        <title>Genome Sequences of Streptomyces kaniharaensis ATCC 21070.</title>
        <authorList>
            <person name="Zhu W."/>
            <person name="De Crecy-Lagard V."/>
            <person name="Richards N.G."/>
        </authorList>
    </citation>
    <scope>NUCLEOTIDE SEQUENCE [LARGE SCALE GENOMIC DNA]</scope>
    <source>
        <strain evidence="2 3">SF-557</strain>
    </source>
</reference>
<accession>A0A6N7L0R4</accession>
<feature type="region of interest" description="Disordered" evidence="1">
    <location>
        <begin position="56"/>
        <end position="84"/>
    </location>
</feature>
<evidence type="ECO:0000313" key="2">
    <source>
        <dbReference type="EMBL" id="MQS16148.1"/>
    </source>
</evidence>
<keyword evidence="3" id="KW-1185">Reference proteome</keyword>
<evidence type="ECO:0000313" key="3">
    <source>
        <dbReference type="Proteomes" id="UP000450000"/>
    </source>
</evidence>
<feature type="compositionally biased region" description="Basic residues" evidence="1">
    <location>
        <begin position="73"/>
        <end position="84"/>
    </location>
</feature>
<gene>
    <name evidence="2" type="ORF">F7Q99_28940</name>
</gene>
<organism evidence="2 3">
    <name type="scientific">Streptomyces kaniharaensis</name>
    <dbReference type="NCBI Taxonomy" id="212423"/>
    <lineage>
        <taxon>Bacteria</taxon>
        <taxon>Bacillati</taxon>
        <taxon>Actinomycetota</taxon>
        <taxon>Actinomycetes</taxon>
        <taxon>Kitasatosporales</taxon>
        <taxon>Streptomycetaceae</taxon>
        <taxon>Streptomyces</taxon>
    </lineage>
</organism>
<comment type="caution">
    <text evidence="2">The sequence shown here is derived from an EMBL/GenBank/DDBJ whole genome shotgun (WGS) entry which is preliminary data.</text>
</comment>
<dbReference type="OrthoDB" id="3212365at2"/>
<dbReference type="EMBL" id="WBOF01000002">
    <property type="protein sequence ID" value="MQS16148.1"/>
    <property type="molecule type" value="Genomic_DNA"/>
</dbReference>
<sequence>MESDNIEAHPHETPTLVLGFLEAGTSPNDAVTGLVRHALRIADGFLPDLVDLREQLDDERAEETPEPQPRTLRPARPRSSRPPP</sequence>
<proteinExistence type="predicted"/>